<dbReference type="InterPro" id="IPR012967">
    <property type="entry name" value="COMT_dimerisation"/>
</dbReference>
<dbReference type="OrthoDB" id="9767938at2"/>
<dbReference type="CDD" id="cd02440">
    <property type="entry name" value="AdoMet_MTases"/>
    <property type="match status" value="1"/>
</dbReference>
<dbReference type="PIRSF" id="PIRSF005739">
    <property type="entry name" value="O-mtase"/>
    <property type="match status" value="1"/>
</dbReference>
<dbReference type="GO" id="GO:0032259">
    <property type="term" value="P:methylation"/>
    <property type="evidence" value="ECO:0007669"/>
    <property type="project" value="UniProtKB-KW"/>
</dbReference>
<gene>
    <name evidence="7" type="ordered locus">Ppro_2333</name>
</gene>
<dbReference type="Gene3D" id="1.10.10.10">
    <property type="entry name" value="Winged helix-like DNA-binding domain superfamily/Winged helix DNA-binding domain"/>
    <property type="match status" value="1"/>
</dbReference>
<organism evidence="7 8">
    <name type="scientific">Pelobacter propionicus (strain DSM 2379 / NBRC 103807 / OttBd1)</name>
    <dbReference type="NCBI Taxonomy" id="338966"/>
    <lineage>
        <taxon>Bacteria</taxon>
        <taxon>Pseudomonadati</taxon>
        <taxon>Thermodesulfobacteriota</taxon>
        <taxon>Desulfuromonadia</taxon>
        <taxon>Desulfuromonadales</taxon>
        <taxon>Desulfuromonadaceae</taxon>
        <taxon>Pelobacter</taxon>
    </lineage>
</organism>
<dbReference type="AlphaFoldDB" id="A1ARH0"/>
<evidence type="ECO:0000313" key="8">
    <source>
        <dbReference type="Proteomes" id="UP000006732"/>
    </source>
</evidence>
<dbReference type="STRING" id="338966.Ppro_2333"/>
<dbReference type="RefSeq" id="WP_011736196.1">
    <property type="nucleotide sequence ID" value="NC_008609.1"/>
</dbReference>
<evidence type="ECO:0000256" key="4">
    <source>
        <dbReference type="PIRSR" id="PIRSR005739-1"/>
    </source>
</evidence>
<evidence type="ECO:0000313" key="7">
    <source>
        <dbReference type="EMBL" id="ABK99940.1"/>
    </source>
</evidence>
<keyword evidence="1 7" id="KW-0489">Methyltransferase</keyword>
<evidence type="ECO:0000259" key="6">
    <source>
        <dbReference type="Pfam" id="PF08100"/>
    </source>
</evidence>
<dbReference type="KEGG" id="ppd:Ppro_2333"/>
<dbReference type="PANTHER" id="PTHR43712">
    <property type="entry name" value="PUTATIVE (AFU_ORTHOLOGUE AFUA_4G14580)-RELATED"/>
    <property type="match status" value="1"/>
</dbReference>
<dbReference type="Proteomes" id="UP000006732">
    <property type="component" value="Chromosome"/>
</dbReference>
<keyword evidence="2 7" id="KW-0808">Transferase</keyword>
<dbReference type="InterPro" id="IPR001077">
    <property type="entry name" value="COMT_C"/>
</dbReference>
<feature type="active site" description="Proton acceptor" evidence="4">
    <location>
        <position position="234"/>
    </location>
</feature>
<dbReference type="Gene3D" id="3.40.50.150">
    <property type="entry name" value="Vaccinia Virus protein VP39"/>
    <property type="match status" value="1"/>
</dbReference>
<dbReference type="SUPFAM" id="SSF53335">
    <property type="entry name" value="S-adenosyl-L-methionine-dependent methyltransferases"/>
    <property type="match status" value="1"/>
</dbReference>
<evidence type="ECO:0000256" key="1">
    <source>
        <dbReference type="ARBA" id="ARBA00022603"/>
    </source>
</evidence>
<keyword evidence="3" id="KW-0949">S-adenosyl-L-methionine</keyword>
<name>A1ARH0_PELPD</name>
<dbReference type="PANTHER" id="PTHR43712:SF2">
    <property type="entry name" value="O-METHYLTRANSFERASE CICE"/>
    <property type="match status" value="1"/>
</dbReference>
<dbReference type="PROSITE" id="PS51683">
    <property type="entry name" value="SAM_OMT_II"/>
    <property type="match status" value="1"/>
</dbReference>
<dbReference type="InterPro" id="IPR016461">
    <property type="entry name" value="COMT-like"/>
</dbReference>
<dbReference type="HOGENOM" id="CLU_005533_4_1_7"/>
<evidence type="ECO:0000256" key="2">
    <source>
        <dbReference type="ARBA" id="ARBA00022679"/>
    </source>
</evidence>
<protein>
    <submittedName>
        <fullName evidence="7">O-methyltransferase, family 2</fullName>
    </submittedName>
</protein>
<sequence>MTPGELLKLSGAYWSSCALHAGVKLDLFTKLAEAPATAGEIGRATDCDLRGITMLLDALAGLELLAKQGERYEATPFSADYLSKKSERYLGHIILHHHHLMDGWTRLDQAVRNGRPTWSGPSHSQDDSVRESFLMGMFNMANQSAPLITPAIDLSARKRLLDLGGGPGTYAIHFCRHNPQLRAVVFDLPSTRPIAERTVANAGLAERISFQAGDITSDPIAGGFDVLWVSQLLHGEGPASAAAILKKGVRALLPGGLVLVQEFILEDSRTAPLFPALFSLNMLVNTTEGQSYSQGELSRMLAEAGVRDIRRLELELPSGAGIITGVAG</sequence>
<dbReference type="Pfam" id="PF08100">
    <property type="entry name" value="Dimerisation"/>
    <property type="match status" value="1"/>
</dbReference>
<keyword evidence="8" id="KW-1185">Reference proteome</keyword>
<accession>A1ARH0</accession>
<reference evidence="7 8" key="1">
    <citation type="submission" date="2006-10" db="EMBL/GenBank/DDBJ databases">
        <title>Complete sequence of chromosome of Pelobacter propionicus DSM 2379.</title>
        <authorList>
            <consortium name="US DOE Joint Genome Institute"/>
            <person name="Copeland A."/>
            <person name="Lucas S."/>
            <person name="Lapidus A."/>
            <person name="Barry K."/>
            <person name="Detter J.C."/>
            <person name="Glavina del Rio T."/>
            <person name="Hammon N."/>
            <person name="Israni S."/>
            <person name="Dalin E."/>
            <person name="Tice H."/>
            <person name="Pitluck S."/>
            <person name="Saunders E."/>
            <person name="Brettin T."/>
            <person name="Bruce D."/>
            <person name="Han C."/>
            <person name="Tapia R."/>
            <person name="Schmutz J."/>
            <person name="Larimer F."/>
            <person name="Land M."/>
            <person name="Hauser L."/>
            <person name="Kyrpides N."/>
            <person name="Kim E."/>
            <person name="Lovley D."/>
            <person name="Richardson P."/>
        </authorList>
    </citation>
    <scope>NUCLEOTIDE SEQUENCE [LARGE SCALE GENOMIC DNA]</scope>
    <source>
        <strain evidence="8">DSM 2379 / NBRC 103807 / OttBd1</strain>
    </source>
</reference>
<evidence type="ECO:0000256" key="3">
    <source>
        <dbReference type="ARBA" id="ARBA00022691"/>
    </source>
</evidence>
<dbReference type="SUPFAM" id="SSF46785">
    <property type="entry name" value="Winged helix' DNA-binding domain"/>
    <property type="match status" value="1"/>
</dbReference>
<proteinExistence type="predicted"/>
<evidence type="ECO:0000259" key="5">
    <source>
        <dbReference type="Pfam" id="PF00891"/>
    </source>
</evidence>
<dbReference type="GO" id="GO:0008171">
    <property type="term" value="F:O-methyltransferase activity"/>
    <property type="evidence" value="ECO:0007669"/>
    <property type="project" value="InterPro"/>
</dbReference>
<dbReference type="eggNOG" id="COG0500">
    <property type="taxonomic scope" value="Bacteria"/>
</dbReference>
<dbReference type="InterPro" id="IPR036388">
    <property type="entry name" value="WH-like_DNA-bd_sf"/>
</dbReference>
<dbReference type="EMBL" id="CP000482">
    <property type="protein sequence ID" value="ABK99940.1"/>
    <property type="molecule type" value="Genomic_DNA"/>
</dbReference>
<dbReference type="Pfam" id="PF00891">
    <property type="entry name" value="Methyltransf_2"/>
    <property type="match status" value="1"/>
</dbReference>
<dbReference type="GO" id="GO:0046983">
    <property type="term" value="F:protein dimerization activity"/>
    <property type="evidence" value="ECO:0007669"/>
    <property type="project" value="InterPro"/>
</dbReference>
<feature type="domain" description="O-methyltransferase dimerisation" evidence="6">
    <location>
        <begin position="8"/>
        <end position="83"/>
    </location>
</feature>
<dbReference type="InterPro" id="IPR029063">
    <property type="entry name" value="SAM-dependent_MTases_sf"/>
</dbReference>
<feature type="domain" description="O-methyltransferase C-terminal" evidence="5">
    <location>
        <begin position="104"/>
        <end position="306"/>
    </location>
</feature>
<dbReference type="InterPro" id="IPR036390">
    <property type="entry name" value="WH_DNA-bd_sf"/>
</dbReference>